<dbReference type="PANTHER" id="PTHR47481">
    <property type="match status" value="1"/>
</dbReference>
<reference evidence="1" key="3">
    <citation type="submission" date="2006-01" db="EMBL/GenBank/DDBJ databases">
        <authorList>
            <person name="Buell R."/>
        </authorList>
    </citation>
    <scope>NUCLEOTIDE SEQUENCE</scope>
</reference>
<organism evidence="1">
    <name type="scientific">Oryza sativa subsp. japonica</name>
    <name type="common">Rice</name>
    <dbReference type="NCBI Taxonomy" id="39947"/>
    <lineage>
        <taxon>Eukaryota</taxon>
        <taxon>Viridiplantae</taxon>
        <taxon>Streptophyta</taxon>
        <taxon>Embryophyta</taxon>
        <taxon>Tracheophyta</taxon>
        <taxon>Spermatophyta</taxon>
        <taxon>Magnoliopsida</taxon>
        <taxon>Liliopsida</taxon>
        <taxon>Poales</taxon>
        <taxon>Poaceae</taxon>
        <taxon>BOP clade</taxon>
        <taxon>Oryzoideae</taxon>
        <taxon>Oryzeae</taxon>
        <taxon>Oryzinae</taxon>
        <taxon>Oryza</taxon>
        <taxon>Oryza sativa</taxon>
    </lineage>
</organism>
<protein>
    <submittedName>
        <fullName evidence="1">Retrotransposon protein, putative, Ty1-copia subclass</fullName>
    </submittedName>
</protein>
<proteinExistence type="predicted"/>
<dbReference type="AlphaFoldDB" id="Q2QTP6"/>
<dbReference type="PANTHER" id="PTHR47481:SF31">
    <property type="entry name" value="OS01G0873500 PROTEIN"/>
    <property type="match status" value="1"/>
</dbReference>
<dbReference type="EMBL" id="DP000011">
    <property type="protein sequence ID" value="ABA97764.1"/>
    <property type="molecule type" value="Genomic_DNA"/>
</dbReference>
<evidence type="ECO:0000313" key="1">
    <source>
        <dbReference type="EMBL" id="ABA97764.1"/>
    </source>
</evidence>
<name>Q2QTP6_ORYSJ</name>
<reference evidence="1" key="2">
    <citation type="submission" date="2005-04" db="EMBL/GenBank/DDBJ databases">
        <authorList>
            <person name="Buell C.R."/>
            <person name="Wing R.A."/>
            <person name="McCombie W.A."/>
            <person name="Ouyang S."/>
        </authorList>
    </citation>
    <scope>NUCLEOTIDE SEQUENCE</scope>
</reference>
<accession>Q2QTP6</accession>
<reference evidence="1" key="1">
    <citation type="journal article" date="2005" name="BMC Biol.">
        <title>The sequence of rice chromosomes 11 and 12, rich in disease resistance genes and recent gene duplications.</title>
        <authorList>
            <consortium name="The rice chromosomes 11 and 12 sequencing consortia"/>
        </authorList>
    </citation>
    <scope>NUCLEOTIDE SEQUENCE [LARGE SCALE GENOMIC DNA]</scope>
</reference>
<dbReference type="Pfam" id="PF14223">
    <property type="entry name" value="Retrotran_gag_2"/>
    <property type="match status" value="1"/>
</dbReference>
<sequence>MAGSSSSATATNPLFGVQISEKLSKENHALWSAQVLPAIRGSRLDGHLTGAAAALAAEIECVTDGKSEKIANPAFQEWFTSDQQVLGFLLSTLSRDVLTQVATASSAMQAWQQICAMFTAQTKARSLNVRLTLTNTLLPTFCDKLTSTIATPKRLAVIWSRQPPRSSQRAKSRRVLQKEKLNRLAEPI</sequence>
<gene>
    <name evidence="1" type="ordered locus">LOC_Os12g18950</name>
</gene>